<comment type="similarity">
    <text evidence="1">Belongs to the ROK (NagC/XylR) family.</text>
</comment>
<dbReference type="InterPro" id="IPR000600">
    <property type="entry name" value="ROK"/>
</dbReference>
<keyword evidence="3" id="KW-1185">Reference proteome</keyword>
<dbReference type="AlphaFoldDB" id="A0A516GFI1"/>
<dbReference type="Pfam" id="PF00480">
    <property type="entry name" value="ROK"/>
    <property type="match status" value="1"/>
</dbReference>
<protein>
    <submittedName>
        <fullName evidence="2">ROK family protein</fullName>
    </submittedName>
</protein>
<dbReference type="InterPro" id="IPR043129">
    <property type="entry name" value="ATPase_NBD"/>
</dbReference>
<proteinExistence type="inferred from homology"/>
<dbReference type="EMBL" id="CP041616">
    <property type="protein sequence ID" value="QDO90279.1"/>
    <property type="molecule type" value="Genomic_DNA"/>
</dbReference>
<organism evidence="2 3">
    <name type="scientific">Ornithinimicrobium ciconiae</name>
    <dbReference type="NCBI Taxonomy" id="2594265"/>
    <lineage>
        <taxon>Bacteria</taxon>
        <taxon>Bacillati</taxon>
        <taxon>Actinomycetota</taxon>
        <taxon>Actinomycetes</taxon>
        <taxon>Micrococcales</taxon>
        <taxon>Ornithinimicrobiaceae</taxon>
        <taxon>Ornithinimicrobium</taxon>
    </lineage>
</organism>
<dbReference type="PANTHER" id="PTHR18964:SF169">
    <property type="entry name" value="N-ACETYLMANNOSAMINE KINASE"/>
    <property type="match status" value="1"/>
</dbReference>
<dbReference type="OrthoDB" id="9810372at2"/>
<evidence type="ECO:0000256" key="1">
    <source>
        <dbReference type="ARBA" id="ARBA00006479"/>
    </source>
</evidence>
<evidence type="ECO:0000313" key="2">
    <source>
        <dbReference type="EMBL" id="QDO90279.1"/>
    </source>
</evidence>
<evidence type="ECO:0000313" key="3">
    <source>
        <dbReference type="Proteomes" id="UP000315395"/>
    </source>
</evidence>
<dbReference type="SUPFAM" id="SSF53067">
    <property type="entry name" value="Actin-like ATPase domain"/>
    <property type="match status" value="1"/>
</dbReference>
<sequence>MNVRVGIDIGGTRIDAAAVAEGRDGDHRILLQHAVPTVRGREGIREGLRTAYTQLLERLGTERPVASLGIGVPGIVSGGRVSHAVNLGLDGDPFDLAAEAGALTAVPVRVDNDVKAAAWGAAQWLRATDGAGADVDLALLNVGTGLAAGLVLNGSLRRGARGLAGEIGHLVTDRSGPPCPCGKRGCLELYASGGGLARRWSGSAAQLMVAAADGDAHAQLVREDLVAGLAQAVRILVQATDVEQVVLAGGVVTSTPALQGALLAELRSHGADSGFEQHLAVHERVRWLPEDYPAGSVGAALLPGEG</sequence>
<dbReference type="Proteomes" id="UP000315395">
    <property type="component" value="Chromosome"/>
</dbReference>
<dbReference type="PANTHER" id="PTHR18964">
    <property type="entry name" value="ROK (REPRESSOR, ORF, KINASE) FAMILY"/>
    <property type="match status" value="1"/>
</dbReference>
<accession>A0A516GFI1</accession>
<dbReference type="Gene3D" id="3.30.420.40">
    <property type="match status" value="2"/>
</dbReference>
<dbReference type="KEGG" id="orz:FNH13_07600"/>
<reference evidence="2 3" key="1">
    <citation type="submission" date="2019-07" db="EMBL/GenBank/DDBJ databases">
        <title>complete genome sequencing of Ornithinimicrobium sp. H23M54.</title>
        <authorList>
            <person name="Bae J.-W."/>
            <person name="Lee S.-Y."/>
        </authorList>
    </citation>
    <scope>NUCLEOTIDE SEQUENCE [LARGE SCALE GENOMIC DNA]</scope>
    <source>
        <strain evidence="2 3">H23M54</strain>
    </source>
</reference>
<name>A0A516GFI1_9MICO</name>
<gene>
    <name evidence="2" type="ORF">FNH13_07600</name>
</gene>